<comment type="similarity">
    <text evidence="2">Belongs to the glycosyl hydrolase 13 family.</text>
</comment>
<dbReference type="InterPro" id="IPR004193">
    <property type="entry name" value="Glyco_hydro_13_N"/>
</dbReference>
<evidence type="ECO:0000313" key="14">
    <source>
        <dbReference type="EMBL" id="GIP16447.1"/>
    </source>
</evidence>
<dbReference type="Gene3D" id="2.60.40.1180">
    <property type="entry name" value="Golgi alpha-mannosidase II"/>
    <property type="match status" value="2"/>
</dbReference>
<dbReference type="InterPro" id="IPR013783">
    <property type="entry name" value="Ig-like_fold"/>
</dbReference>
<sequence>MFGKQQKWVAILSIIALLFSLFPLAQTQVHAAEASSDSACSYITVDGVKDDLWNSVPVLGSSETAGWQGYQINNLKITNDCTYLYYWVDAVKVDNWGDNGFYLNLALSINGGAGAQSEAAAPWGTAFNFSTAEHKPDFHVLSRIKQTNELNGAAVYASSDLSNPLAASWGESNGAQFANSIQTGFEGRIPLALLGLGEGDTVQAIAVLSGNEGAEHGAFDVIPETPDNMITDSWQQSAEPNTLANYTQAYSISFAQPELVMTGSTPGNGEYDVSVELSDITLGFLGELAWADESLQPIVSAGDSIVPTEASIANNAIAIKLLERLKYDTAYTVTIPAGAIAGLAEDKIITFTTEKDPGALNTYNIHYFRYDGKQTEWDIWTWEDGRDGREVDFSGTDENGFATTAITSFAGSIYVITRPGSWSSQEPDRIITMPAGQNAVDVWLVEGDTKVYYSFEELNLGETIQSAYMDSLTTIDVATTKELADEQLEHFYIENSADNSKIEAAARRLGDRRYRLTVAANEIDVTKAYTVGHAELTGTRLVYRNVLDDKQFYYNGSDLGLSYNKTASTFKLWAPTASEVAVAIYDDAGQYNSAGKVVDHTGGVEVTLERSSNGVWSGTVNGDLAGKYYMYRVEFADGTSNYVVDPYARAVAANGARTAIVDLAATDPDRWQQDSKPPFINATDAIIYELHIRDFSISDSSGVSEANKGKYAAFTETGLVDEHGNALGIDHLAELGITHVHLLPAYDFQTVNELTVNDPASSNPKFNWGYDPQNYNVPEGSYSSDAANPTARITEFKQMVQALHEKGIRVVMDVVYNHTYSIEDGPFNKIVPGYYYRTNSDGSYSNGSGVGNEIATERPMVRKYIKDSVSYWAKEYNVDGFRFDLMGIIDTTTMKELTEELHSEVDPSILIYGEPWMGGSTPLPGSEQTVKGSQKNLDFAVFNDNFRSAIKGDSDGDGKGFATGNLDTVDGLVHGIKGATDDFTAAPTETINYVTAHDNLNLWDKVLNTQGLFEELGMLNIKDGVLVDGGDVAEAVANAKPYRDIDPEHVLENETVKRSLLANGIVLTSQGIPFIHAGDELLRSKYGDHNSYRSPDAVNQINWSNKASFTDVNEYYKGLIKLRKEHPAFRMTTKEEINSKLQVLQRDNGIVAFKLGEHANYDAWKNIIVVYNGAGEARSLSLPAGEWKIVVDESAAGTAALATVSDSVTVEPISMMVLYDESNDYEAKPASIELNIARKAIEAGKETVATAVVKDQQGRTMAGQPIVWSSSNEAVAAVSSSGRIIALGNGVTTITATLGGLSKSIELHVAKLVPAALTLQGESFVYEGFTTKLMPAVKDQFDQVISSPLLSWKSSDTSIATVNSSGLVTGVSAGRATITAEIGTISASYTIEVKPYVKRYIQFEYSRPDQDYSEWDMWVWNTGVQNDAMPFTVKDGKAIALVEIGPAVTQIGFIVRRGGDQWLEKDTEADRVVNVRLDESFVVVKLTSGQASFAQTAYISGPVITGSDVTFYYRNDELYRSNEQHRLSEVKLAINGQTYPMAYDEAGEYYYYTLEGLEEGEYPYTFLATIDGKQVEINDPKNTVDGVSKIVYRVIDIEATASATPQAFNYNTHSILTIETDAPAADISRIYADLTALGGRADVEIDKQLKALTLSVADAVTAGEKTIPVIIVDSNNVEHRFAAQVTVQPRHVSNSHDFDWDEARIYFMLTDRFNDGDESNNDPNGENYDKEHLQTYHGGDFQGIIDRLDYLQELGINTIWITPIVDNIDWNVGNGQSWEYQYGYHGYWAKDFTKLDEHLGDLDTFKELIDKAHDRGIKIMVDVVINHVGYGMNSQSERLDVSNYPTEEEQAVFDGMIRTSPVPDHEVLGELAGLPDLVTEDPGVREQIVQWQVDWLQRARTDRGDTIDYFRVDTVKHVENATWMHFKNELTKVSPEFKLIGEVYSAYVDDQRGYLGSGMMDSLLDFNFKHIAGDFINGRIDSVEQRLQARNEKLNSAATFGQFLSSHDEDGFLATFAQGDLSKQKIAATLQITAKGQPVIYYGEELGMSGTNANFDNGNLGSNRYDMPWEELEQRSDMLTHYQKVLAARAQYSKVFAKGTRTKLAGGDADQYIVFERAYKGDEVYVGINTSDSEQTVSFAVAAAAGTRLKDLYSGEMVTVSAERTVTLELPARSAGGTFILAAPAPVVVNPHPGTEAPVADSSIIRVDERYLSGDQYKIALEKADATIQLTPDQLSKPVSIAAGDTQLTITAAQLQAWSEQYATIELKLAEAGSAVSQMITEQAKQLAAEVKLLTAPVSIEATGKTAAGETSKLISLGAGTALKLSAAEQDEGLTNVYRVLDDGKLQYVSAKLVDGSYQLATDEAGTYVVASYMKHFTDVDNSHWAAELIKQAAAKQLVEGKSLDAFDPNGAITRAEFTMIVARIFSLSSSAATSFADVEAGSWYASAVAGAYEAGLINGLNEHTFAPNRSITREEMAVLLVRALEYKLGTELDQAEISYADAETISQWALDAIGKATAAEIIEGKGKDRFDPKGLLTRAEAVKVLLALEQR</sequence>
<dbReference type="GO" id="GO:0051060">
    <property type="term" value="F:pullulanase activity"/>
    <property type="evidence" value="ECO:0007669"/>
    <property type="project" value="UniProtKB-EC"/>
</dbReference>
<dbReference type="SMART" id="SM00642">
    <property type="entry name" value="Aamy"/>
    <property type="match status" value="2"/>
</dbReference>
<evidence type="ECO:0000256" key="6">
    <source>
        <dbReference type="ARBA" id="ARBA00022837"/>
    </source>
</evidence>
<keyword evidence="3" id="KW-0479">Metal-binding</keyword>
<evidence type="ECO:0000256" key="3">
    <source>
        <dbReference type="ARBA" id="ARBA00022723"/>
    </source>
</evidence>
<protein>
    <recommendedName>
        <fullName evidence="9">pullulanase</fullName>
        <ecNumber evidence="9">3.2.1.41</ecNumber>
    </recommendedName>
    <alternativeName>
        <fullName evidence="10">Alpha-dextrin endo-1,6-alpha-glucosidase</fullName>
    </alternativeName>
    <alternativeName>
        <fullName evidence="11">Pullulan 6-glucanohydrolase</fullName>
    </alternativeName>
</protein>
<reference evidence="14" key="1">
    <citation type="submission" date="2021-03" db="EMBL/GenBank/DDBJ databases">
        <title>Antimicrobial resistance genes in bacteria isolated from Japanese honey, and their potential for conferring macrolide and lincosamide resistance in the American foulbrood pathogen Paenibacillus larvae.</title>
        <authorList>
            <person name="Okamoto M."/>
            <person name="Kumagai M."/>
            <person name="Kanamori H."/>
            <person name="Takamatsu D."/>
        </authorList>
    </citation>
    <scope>NUCLEOTIDE SEQUENCE</scope>
    <source>
        <strain evidence="14">J40TS1</strain>
    </source>
</reference>
<dbReference type="SMART" id="SM00635">
    <property type="entry name" value="BID_2"/>
    <property type="match status" value="2"/>
</dbReference>
<keyword evidence="5" id="KW-0378">Hydrolase</keyword>
<dbReference type="InterPro" id="IPR032812">
    <property type="entry name" value="SbsA_Ig"/>
</dbReference>
<dbReference type="Gene3D" id="3.90.400.10">
    <property type="entry name" value="Oligo-1,6-glucosidase, Domain 2"/>
    <property type="match status" value="1"/>
</dbReference>
<comment type="caution">
    <text evidence="14">The sequence shown here is derived from an EMBL/GenBank/DDBJ whole genome shotgun (WGS) entry which is preliminary data.</text>
</comment>
<dbReference type="Pfam" id="PF13205">
    <property type="entry name" value="Big_5"/>
    <property type="match status" value="1"/>
</dbReference>
<evidence type="ECO:0000256" key="5">
    <source>
        <dbReference type="ARBA" id="ARBA00022801"/>
    </source>
</evidence>
<dbReference type="InterPro" id="IPR003343">
    <property type="entry name" value="Big_2"/>
</dbReference>
<dbReference type="InterPro" id="IPR013784">
    <property type="entry name" value="Carb-bd-like_fold"/>
</dbReference>
<dbReference type="InterPro" id="IPR014756">
    <property type="entry name" value="Ig_E-set"/>
</dbReference>
<dbReference type="InterPro" id="IPR013780">
    <property type="entry name" value="Glyco_hydro_b"/>
</dbReference>
<dbReference type="RefSeq" id="WP_213514710.1">
    <property type="nucleotide sequence ID" value="NZ_BOSE01000003.1"/>
</dbReference>
<dbReference type="InterPro" id="IPR045857">
    <property type="entry name" value="O16G_dom_2"/>
</dbReference>
<dbReference type="PROSITE" id="PS51272">
    <property type="entry name" value="SLH"/>
    <property type="match status" value="3"/>
</dbReference>
<dbReference type="InterPro" id="IPR005323">
    <property type="entry name" value="CBM41_pullulanase"/>
</dbReference>
<dbReference type="CDD" id="cd11341">
    <property type="entry name" value="AmyAc_Pullulanase_LD-like"/>
    <property type="match status" value="1"/>
</dbReference>
<dbReference type="SUPFAM" id="SSF51011">
    <property type="entry name" value="Glycosyl hydrolase domain"/>
    <property type="match status" value="1"/>
</dbReference>
<dbReference type="CDD" id="cd10315">
    <property type="entry name" value="CBM41_pullulanase"/>
    <property type="match status" value="2"/>
</dbReference>
<dbReference type="Pfam" id="PF02922">
    <property type="entry name" value="CBM_48"/>
    <property type="match status" value="1"/>
</dbReference>
<dbReference type="Gene3D" id="2.60.40.1080">
    <property type="match status" value="2"/>
</dbReference>
<dbReference type="Pfam" id="PF21653">
    <property type="entry name" value="pulA_all-beta"/>
    <property type="match status" value="1"/>
</dbReference>
<accession>A0A920CTY8</accession>
<dbReference type="InterPro" id="IPR006047">
    <property type="entry name" value="GH13_cat_dom"/>
</dbReference>
<dbReference type="SUPFAM" id="SSF81296">
    <property type="entry name" value="E set domains"/>
    <property type="match status" value="1"/>
</dbReference>
<feature type="chain" id="PRO_5038350111" description="pullulanase" evidence="12">
    <location>
        <begin position="26"/>
        <end position="2552"/>
    </location>
</feature>
<gene>
    <name evidence="14" type="ORF">J40TS1_20890</name>
</gene>
<comment type="catalytic activity">
    <reaction evidence="8">
        <text>Hydrolysis of (1-&gt;6)-alpha-D-glucosidic linkages in pullulan, amylopectin and glycogen, and in the alpha- and beta-limit dextrins of amylopectin and glycogen.</text>
        <dbReference type="EC" id="3.2.1.41"/>
    </reaction>
</comment>
<dbReference type="GO" id="GO:0046872">
    <property type="term" value="F:metal ion binding"/>
    <property type="evidence" value="ECO:0007669"/>
    <property type="project" value="UniProtKB-KW"/>
</dbReference>
<dbReference type="InterPro" id="IPR017853">
    <property type="entry name" value="GH"/>
</dbReference>
<keyword evidence="7" id="KW-0326">Glycosidase</keyword>
<dbReference type="SMART" id="SM00632">
    <property type="entry name" value="Aamy_C"/>
    <property type="match status" value="1"/>
</dbReference>
<dbReference type="GO" id="GO:0030246">
    <property type="term" value="F:carbohydrate binding"/>
    <property type="evidence" value="ECO:0007669"/>
    <property type="project" value="InterPro"/>
</dbReference>
<dbReference type="Pfam" id="PF02368">
    <property type="entry name" value="Big_2"/>
    <property type="match status" value="2"/>
</dbReference>
<evidence type="ECO:0000256" key="1">
    <source>
        <dbReference type="ARBA" id="ARBA00001913"/>
    </source>
</evidence>
<organism evidence="14 15">
    <name type="scientific">Paenibacillus montaniterrae</name>
    <dbReference type="NCBI Taxonomy" id="429341"/>
    <lineage>
        <taxon>Bacteria</taxon>
        <taxon>Bacillati</taxon>
        <taxon>Bacillota</taxon>
        <taxon>Bacilli</taxon>
        <taxon>Bacillales</taxon>
        <taxon>Paenibacillaceae</taxon>
        <taxon>Paenibacillus</taxon>
    </lineage>
</organism>
<proteinExistence type="inferred from homology"/>
<feature type="signal peptide" evidence="12">
    <location>
        <begin position="1"/>
        <end position="25"/>
    </location>
</feature>
<dbReference type="InterPro" id="IPR031319">
    <property type="entry name" value="A-amylase_C"/>
</dbReference>
<dbReference type="InterPro" id="IPR008964">
    <property type="entry name" value="Invasin/intimin_cell_adhesion"/>
</dbReference>
<dbReference type="SUPFAM" id="SSF49452">
    <property type="entry name" value="Starch-binding domain-like"/>
    <property type="match status" value="2"/>
</dbReference>
<evidence type="ECO:0000256" key="2">
    <source>
        <dbReference type="ARBA" id="ARBA00008061"/>
    </source>
</evidence>
<dbReference type="EMBL" id="BOSE01000003">
    <property type="protein sequence ID" value="GIP16447.1"/>
    <property type="molecule type" value="Genomic_DNA"/>
</dbReference>
<dbReference type="Gene3D" id="3.20.20.80">
    <property type="entry name" value="Glycosidases"/>
    <property type="match status" value="2"/>
</dbReference>
<feature type="domain" description="SLH" evidence="13">
    <location>
        <begin position="2373"/>
        <end position="2431"/>
    </location>
</feature>
<evidence type="ECO:0000256" key="11">
    <source>
        <dbReference type="ARBA" id="ARBA00031076"/>
    </source>
</evidence>
<dbReference type="Proteomes" id="UP000683139">
    <property type="component" value="Unassembled WGS sequence"/>
</dbReference>
<dbReference type="CDD" id="cd02860">
    <property type="entry name" value="E_set_Pullulanase"/>
    <property type="match status" value="1"/>
</dbReference>
<feature type="domain" description="SLH" evidence="13">
    <location>
        <begin position="2497"/>
        <end position="2552"/>
    </location>
</feature>
<dbReference type="GO" id="GO:0005975">
    <property type="term" value="P:carbohydrate metabolic process"/>
    <property type="evidence" value="ECO:0007669"/>
    <property type="project" value="InterPro"/>
</dbReference>
<dbReference type="InterPro" id="IPR011840">
    <property type="entry name" value="PulA_typeI"/>
</dbReference>
<keyword evidence="6" id="KW-0106">Calcium</keyword>
<evidence type="ECO:0000256" key="9">
    <source>
        <dbReference type="ARBA" id="ARBA00024062"/>
    </source>
</evidence>
<comment type="cofactor">
    <cofactor evidence="1">
        <name>Ca(2+)</name>
        <dbReference type="ChEBI" id="CHEBI:29108"/>
    </cofactor>
</comment>
<evidence type="ECO:0000259" key="13">
    <source>
        <dbReference type="PROSITE" id="PS51272"/>
    </source>
</evidence>
<keyword evidence="15" id="KW-1185">Reference proteome</keyword>
<dbReference type="Pfam" id="PF03714">
    <property type="entry name" value="PUD"/>
    <property type="match status" value="2"/>
</dbReference>
<dbReference type="InterPro" id="IPR049117">
    <property type="entry name" value="pulA_all-beta"/>
</dbReference>
<dbReference type="SUPFAM" id="SSF51445">
    <property type="entry name" value="(Trans)glycosidases"/>
    <property type="match status" value="2"/>
</dbReference>
<dbReference type="NCBIfam" id="TIGR02104">
    <property type="entry name" value="pulA_typeI"/>
    <property type="match status" value="1"/>
</dbReference>
<keyword evidence="4 12" id="KW-0732">Signal</keyword>
<feature type="domain" description="SLH" evidence="13">
    <location>
        <begin position="2432"/>
        <end position="2495"/>
    </location>
</feature>
<dbReference type="SUPFAM" id="SSF49373">
    <property type="entry name" value="Invasin/intimin cell-adhesion fragments"/>
    <property type="match status" value="2"/>
</dbReference>
<evidence type="ECO:0000256" key="4">
    <source>
        <dbReference type="ARBA" id="ARBA00022729"/>
    </source>
</evidence>
<dbReference type="Gene3D" id="2.60.40.10">
    <property type="entry name" value="Immunoglobulins"/>
    <property type="match status" value="1"/>
</dbReference>
<dbReference type="InterPro" id="IPR001119">
    <property type="entry name" value="SLH_dom"/>
</dbReference>
<evidence type="ECO:0000256" key="12">
    <source>
        <dbReference type="SAM" id="SignalP"/>
    </source>
</evidence>
<dbReference type="EC" id="3.2.1.41" evidence="9"/>
<evidence type="ECO:0000256" key="8">
    <source>
        <dbReference type="ARBA" id="ARBA00023965"/>
    </source>
</evidence>
<dbReference type="Pfam" id="PF00395">
    <property type="entry name" value="SLH"/>
    <property type="match status" value="3"/>
</dbReference>
<dbReference type="Gene3D" id="2.60.40.1110">
    <property type="match status" value="2"/>
</dbReference>
<dbReference type="Pfam" id="PF00128">
    <property type="entry name" value="Alpha-amylase"/>
    <property type="match status" value="2"/>
</dbReference>
<evidence type="ECO:0000313" key="15">
    <source>
        <dbReference type="Proteomes" id="UP000683139"/>
    </source>
</evidence>
<evidence type="ECO:0000256" key="10">
    <source>
        <dbReference type="ARBA" id="ARBA00029618"/>
    </source>
</evidence>
<evidence type="ECO:0000256" key="7">
    <source>
        <dbReference type="ARBA" id="ARBA00023295"/>
    </source>
</evidence>
<name>A0A920CTY8_9BACL</name>
<dbReference type="PANTHER" id="PTHR43002">
    <property type="entry name" value="GLYCOGEN DEBRANCHING ENZYME"/>
    <property type="match status" value="1"/>
</dbReference>